<gene>
    <name evidence="1" type="ORF">MJG53_014350</name>
</gene>
<accession>A0ACB9UH04</accession>
<dbReference type="Proteomes" id="UP001057279">
    <property type="component" value="Linkage Group LG17"/>
</dbReference>
<dbReference type="EMBL" id="CM043042">
    <property type="protein sequence ID" value="KAI4568732.1"/>
    <property type="molecule type" value="Genomic_DNA"/>
</dbReference>
<keyword evidence="2" id="KW-1185">Reference proteome</keyword>
<name>A0ACB9UH04_9CETA</name>
<evidence type="ECO:0000313" key="2">
    <source>
        <dbReference type="Proteomes" id="UP001057279"/>
    </source>
</evidence>
<sequence length="1240" mass="135329">MRSEGAAPGPVAPLCGALSLVLGALLGRDLVNHSLEIHSLFGILVQQVLRKVCGTLASQPWTESTPPALTGFIDFSMDGFTLPLYPYGRGDSHENEKQEEQTQGRMSGLSSRVFPFSSSGQCENDCGNSAIRLLNSERPKGCKGPPTPITKGKIPSPMVLLLSSAFGVIEGRGLTDNTQRFSSLPPYLPVTYQVLRAETSFFLKETNQDLTRNSSLQSRVESFFPYKARQLPILNASYGPFSVEKVVPLDLMSASNFLGPTDKVSFNWKLKAHILRDKIYLSRPRVQVLFHLVGRDWDDTGPGQSLPCLRVFAFRETREVRGSCRLRGALGLCVAQLELPASWFGTLTVVAGRKKAPEPPEGSPVELYYAVQPGDERGDCSGGDVRKGNAIRPGKDGLQESTSHLQRIGAVGLYRAQDSAQLSELRLDGNVAIWLPSRPVKQGDVVTAYVTVASNATVDFFILRAKVKKGVNILSTRTSEPRQWDVKQEMGNGGKHATTAVVCQRLAPGMRNRSSSLFSEVVQMNFEIASFSSLSGSQPITWQVEYPRRGTTDIAVSEIFISQKDLVGIVPLAMDTEILNTAILTGKTVAMPIKVVTVEENSIVTDISESVECKSTDEEVIKVSNHCDYVFVNGKEMKGKVDVVVNFTYQHLSAPLHVTVWVPRLPLQIEVSDTELSQIKGWRVPIVASKRPTRDSEDEDEEERRGRGCALQYQHAMVRVLTQFVSEGAGPWGQPSHLLSPDWQFDITHLVADFMKLEEPHVATLQDSRILVGREVGMTTIQVLSPLSDSILAEKTVTVLDDKVAVSDLAIQLVAGLSVTLHPSMENSRAVTAVATAEELLRAPKQEAVVSTWLQFSDGSVTPLDIYDTKDFTLTATSLDEAVVSIPQPRSPRWPTVMAEGEGQGPLVRVDLTIAEACQKSKRKSVLAVGVGSVRVKFGQNDANSSPGVDYEEAEIKNHASDRRQKAQEGPFYGSSSAEREEGVLRRGNPTAKSLLDNKVGKNSRLDGGRLAGEGQLQTIPIDFANFPAQVDLPQAGGGRGAGDLVQTPRGLSDLEIGMYALLGVFCLAILVFLINCATFALKYRHKQVPLEGQASVTHSHDWVWLGNEAELLENVGDGSPPQDEHTTIIDRGPGGFEESNRLLLNGGSQKQGQSQIPRPADSGVKQGRDQKHEPLHSPTSKRKKVKFTTFTTIPADDGCPTVNSILGGTEEDIKWVCQDVGVGAPKELRDYLEKFKDKV</sequence>
<reference evidence="1" key="1">
    <citation type="submission" date="2022-03" db="EMBL/GenBank/DDBJ databases">
        <title>Genomic analyses of argali, domestic sheep and their hybrids provide insights into chromosomal evolution, heterosis and genetic basis of agronomic traits.</title>
        <authorList>
            <person name="Li M."/>
        </authorList>
    </citation>
    <scope>NUCLEOTIDE SEQUENCE</scope>
    <source>
        <strain evidence="1">F1 hybrid</strain>
    </source>
</reference>
<organism evidence="1 2">
    <name type="scientific">Ovis ammon polii x Ovis aries</name>
    <dbReference type="NCBI Taxonomy" id="2918886"/>
    <lineage>
        <taxon>Eukaryota</taxon>
        <taxon>Metazoa</taxon>
        <taxon>Chordata</taxon>
        <taxon>Craniata</taxon>
        <taxon>Vertebrata</taxon>
        <taxon>Euteleostomi</taxon>
        <taxon>Mammalia</taxon>
        <taxon>Eutheria</taxon>
        <taxon>Laurasiatheria</taxon>
        <taxon>Artiodactyla</taxon>
        <taxon>Ruminantia</taxon>
        <taxon>Pecora</taxon>
        <taxon>Bovidae</taxon>
        <taxon>Caprinae</taxon>
        <taxon>Ovis</taxon>
    </lineage>
</organism>
<proteinExistence type="predicted"/>
<comment type="caution">
    <text evidence="1">The sequence shown here is derived from an EMBL/GenBank/DDBJ whole genome shotgun (WGS) entry which is preliminary data.</text>
</comment>
<evidence type="ECO:0000313" key="1">
    <source>
        <dbReference type="EMBL" id="KAI4568732.1"/>
    </source>
</evidence>
<protein>
    <submittedName>
        <fullName evidence="1">Uncharacterized protein</fullName>
    </submittedName>
</protein>